<dbReference type="EMBL" id="BAAACZ010000022">
    <property type="protein sequence ID" value="GAA0468262.1"/>
    <property type="molecule type" value="Genomic_DNA"/>
</dbReference>
<protein>
    <submittedName>
        <fullName evidence="1">Uncharacterized protein</fullName>
    </submittedName>
</protein>
<comment type="caution">
    <text evidence="1">The sequence shown here is derived from an EMBL/GenBank/DDBJ whole genome shotgun (WGS) entry which is preliminary data.</text>
</comment>
<dbReference type="Proteomes" id="UP001500740">
    <property type="component" value="Unassembled WGS sequence"/>
</dbReference>
<keyword evidence="2" id="KW-1185">Reference proteome</keyword>
<evidence type="ECO:0000313" key="1">
    <source>
        <dbReference type="EMBL" id="GAA0468262.1"/>
    </source>
</evidence>
<gene>
    <name evidence="1" type="ORF">GCM10008935_25170</name>
</gene>
<proteinExistence type="predicted"/>
<organism evidence="1 2">
    <name type="scientific">Alkalibacillus silvisoli</name>
    <dbReference type="NCBI Taxonomy" id="392823"/>
    <lineage>
        <taxon>Bacteria</taxon>
        <taxon>Bacillati</taxon>
        <taxon>Bacillota</taxon>
        <taxon>Bacilli</taxon>
        <taxon>Bacillales</taxon>
        <taxon>Bacillaceae</taxon>
        <taxon>Alkalibacillus</taxon>
    </lineage>
</organism>
<accession>A0ABP3K1M6</accession>
<reference evidence="2" key="1">
    <citation type="journal article" date="2019" name="Int. J. Syst. Evol. Microbiol.">
        <title>The Global Catalogue of Microorganisms (GCM) 10K type strain sequencing project: providing services to taxonomists for standard genome sequencing and annotation.</title>
        <authorList>
            <consortium name="The Broad Institute Genomics Platform"/>
            <consortium name="The Broad Institute Genome Sequencing Center for Infectious Disease"/>
            <person name="Wu L."/>
            <person name="Ma J."/>
        </authorList>
    </citation>
    <scope>NUCLEOTIDE SEQUENCE [LARGE SCALE GENOMIC DNA]</scope>
    <source>
        <strain evidence="2">JCM 14193</strain>
    </source>
</reference>
<sequence length="68" mass="7437">MLSGISPGFPELSQSYRQVAHVLLTRPPLVPQTSSQMRFSLLPALDLHVLGTPPAFVLSQDQTLHKSV</sequence>
<name>A0ABP3K1M6_9BACI</name>
<evidence type="ECO:0000313" key="2">
    <source>
        <dbReference type="Proteomes" id="UP001500740"/>
    </source>
</evidence>